<keyword evidence="3" id="KW-0804">Transcription</keyword>
<keyword evidence="6" id="KW-1185">Reference proteome</keyword>
<dbReference type="PROSITE" id="PS50943">
    <property type="entry name" value="HTH_CROC1"/>
    <property type="match status" value="1"/>
</dbReference>
<dbReference type="InterPro" id="IPR001387">
    <property type="entry name" value="Cro/C1-type_HTH"/>
</dbReference>
<dbReference type="PANTHER" id="PTHR40661:SF3">
    <property type="entry name" value="FELS-1 PROPHAGE TRANSCRIPTIONAL REGULATOR"/>
    <property type="match status" value="1"/>
</dbReference>
<feature type="domain" description="HTH cro/C1-type" evidence="4">
    <location>
        <begin position="10"/>
        <end position="64"/>
    </location>
</feature>
<dbReference type="GO" id="GO:0003677">
    <property type="term" value="F:DNA binding"/>
    <property type="evidence" value="ECO:0007669"/>
    <property type="project" value="UniProtKB-KW"/>
</dbReference>
<dbReference type="RefSeq" id="WP_067554132.1">
    <property type="nucleotide sequence ID" value="NZ_CP016895.1"/>
</dbReference>
<dbReference type="SUPFAM" id="SSF47413">
    <property type="entry name" value="lambda repressor-like DNA-binding domains"/>
    <property type="match status" value="1"/>
</dbReference>
<evidence type="ECO:0000313" key="5">
    <source>
        <dbReference type="EMBL" id="AOA58189.1"/>
    </source>
</evidence>
<proteinExistence type="predicted"/>
<dbReference type="Gene3D" id="1.10.260.40">
    <property type="entry name" value="lambda repressor-like DNA-binding domains"/>
    <property type="match status" value="1"/>
</dbReference>
<dbReference type="SUPFAM" id="SSF51306">
    <property type="entry name" value="LexA/Signal peptidase"/>
    <property type="match status" value="1"/>
</dbReference>
<dbReference type="EMBL" id="CP016895">
    <property type="protein sequence ID" value="AOA58189.1"/>
    <property type="molecule type" value="Genomic_DNA"/>
</dbReference>
<gene>
    <name evidence="5" type="ORF">BFG52_07375</name>
</gene>
<accession>A0A1B2LZ61</accession>
<evidence type="ECO:0000259" key="4">
    <source>
        <dbReference type="PROSITE" id="PS50943"/>
    </source>
</evidence>
<name>A0A1B2LZ61_9GAMM</name>
<keyword evidence="1" id="KW-0805">Transcription regulation</keyword>
<sequence length="222" mass="24309">MNTNTIGQRIRALRRSKKLTQAQLAKVAGVSSPAVTEWEKDGYQPKAASLEAMANLFGVTAEYILTGKEPPNKPAFDNNVNLSQKIGLEGRPIPVISWVAAGSFSPTETIISDAEVCEWLPPNKDCGKNGYGLIVTGISMSPKFEIDDRIYVNPDVQTFDLHSGDLVIVSCAGDTEATFKKLIIEGSNKYLQPLNPDWPDQIIKLTDDCRLVGKVVGLYRKI</sequence>
<keyword evidence="2" id="KW-0238">DNA-binding</keyword>
<dbReference type="KEGG" id="ala:BFG52_07375"/>
<organism evidence="5 6">
    <name type="scientific">Acinetobacter larvae</name>
    <dbReference type="NCBI Taxonomy" id="1789224"/>
    <lineage>
        <taxon>Bacteria</taxon>
        <taxon>Pseudomonadati</taxon>
        <taxon>Pseudomonadota</taxon>
        <taxon>Gammaproteobacteria</taxon>
        <taxon>Moraxellales</taxon>
        <taxon>Moraxellaceae</taxon>
        <taxon>Acinetobacter</taxon>
    </lineage>
</organism>
<dbReference type="SMART" id="SM00530">
    <property type="entry name" value="HTH_XRE"/>
    <property type="match status" value="1"/>
</dbReference>
<reference evidence="5 6" key="1">
    <citation type="submission" date="2016-08" db="EMBL/GenBank/DDBJ databases">
        <authorList>
            <person name="Seilhamer J.J."/>
        </authorList>
    </citation>
    <scope>NUCLEOTIDE SEQUENCE [LARGE SCALE GENOMIC DNA]</scope>
    <source>
        <strain evidence="5 6">BRTC-1</strain>
    </source>
</reference>
<evidence type="ECO:0000256" key="3">
    <source>
        <dbReference type="ARBA" id="ARBA00023163"/>
    </source>
</evidence>
<dbReference type="Pfam" id="PF01381">
    <property type="entry name" value="HTH_3"/>
    <property type="match status" value="1"/>
</dbReference>
<dbReference type="PANTHER" id="PTHR40661">
    <property type="match status" value="1"/>
</dbReference>
<evidence type="ECO:0000256" key="2">
    <source>
        <dbReference type="ARBA" id="ARBA00023125"/>
    </source>
</evidence>
<dbReference type="InterPro" id="IPR036286">
    <property type="entry name" value="LexA/Signal_pep-like_sf"/>
</dbReference>
<dbReference type="OrthoDB" id="9791537at2"/>
<dbReference type="CDD" id="cd00093">
    <property type="entry name" value="HTH_XRE"/>
    <property type="match status" value="1"/>
</dbReference>
<dbReference type="InterPro" id="IPR015927">
    <property type="entry name" value="Peptidase_S24_S26A/B/C"/>
</dbReference>
<dbReference type="Proteomes" id="UP000093391">
    <property type="component" value="Chromosome"/>
</dbReference>
<dbReference type="InterPro" id="IPR039418">
    <property type="entry name" value="LexA-like"/>
</dbReference>
<dbReference type="Pfam" id="PF00717">
    <property type="entry name" value="Peptidase_S24"/>
    <property type="match status" value="1"/>
</dbReference>
<dbReference type="AlphaFoldDB" id="A0A1B2LZ61"/>
<evidence type="ECO:0000256" key="1">
    <source>
        <dbReference type="ARBA" id="ARBA00023015"/>
    </source>
</evidence>
<dbReference type="CDD" id="cd06529">
    <property type="entry name" value="S24_LexA-like"/>
    <property type="match status" value="1"/>
</dbReference>
<dbReference type="STRING" id="1789224.BFG52_07375"/>
<dbReference type="Gene3D" id="2.10.109.10">
    <property type="entry name" value="Umud Fragment, subunit A"/>
    <property type="match status" value="1"/>
</dbReference>
<dbReference type="InterPro" id="IPR010982">
    <property type="entry name" value="Lambda_DNA-bd_dom_sf"/>
</dbReference>
<evidence type="ECO:0000313" key="6">
    <source>
        <dbReference type="Proteomes" id="UP000093391"/>
    </source>
</evidence>
<protein>
    <submittedName>
        <fullName evidence="5">Peptidase S24</fullName>
    </submittedName>
</protein>